<dbReference type="AlphaFoldDB" id="A0A4Z1DVP0"/>
<evidence type="ECO:0000256" key="2">
    <source>
        <dbReference type="SAM" id="Phobius"/>
    </source>
</evidence>
<sequence>MAAMPAVGSGPQAGPIVPPQQGGPTVPPPPIGPNGPGVPPYTPAGYGYPSHPGPQGYPGAQGYPGYPQPPAYGWPGAPMGPAPQNNAGTAALVLGILSIVLFCLYGVVSLILGVVAVILGVQGRRRADRGEATNRGQAQAGFVLGIIGIIVGVATLALFIGILVFAANKEDSRQDDDPFGSSYNSAPQIPASPRL</sequence>
<accession>A0A4Z1DVP0</accession>
<evidence type="ECO:0000259" key="3">
    <source>
        <dbReference type="Pfam" id="PF13828"/>
    </source>
</evidence>
<keyword evidence="2" id="KW-1133">Transmembrane helix</keyword>
<feature type="region of interest" description="Disordered" evidence="1">
    <location>
        <begin position="173"/>
        <end position="195"/>
    </location>
</feature>
<feature type="compositionally biased region" description="Low complexity" evidence="1">
    <location>
        <begin position="10"/>
        <end position="24"/>
    </location>
</feature>
<evidence type="ECO:0000313" key="5">
    <source>
        <dbReference type="Proteomes" id="UP000298513"/>
    </source>
</evidence>
<keyword evidence="5" id="KW-1185">Reference proteome</keyword>
<proteinExistence type="predicted"/>
<keyword evidence="2" id="KW-0472">Membrane</keyword>
<dbReference type="InterPro" id="IPR025241">
    <property type="entry name" value="DUF4190"/>
</dbReference>
<feature type="transmembrane region" description="Helical" evidence="2">
    <location>
        <begin position="91"/>
        <end position="121"/>
    </location>
</feature>
<feature type="compositionally biased region" description="Low complexity" evidence="1">
    <location>
        <begin position="53"/>
        <end position="62"/>
    </location>
</feature>
<dbReference type="Proteomes" id="UP000298513">
    <property type="component" value="Unassembled WGS sequence"/>
</dbReference>
<gene>
    <name evidence="4" type="ORF">E5082_05095</name>
</gene>
<name>A0A4Z1DVP0_STRGP</name>
<evidence type="ECO:0000313" key="4">
    <source>
        <dbReference type="EMBL" id="TGN87891.1"/>
    </source>
</evidence>
<comment type="caution">
    <text evidence="4">The sequence shown here is derived from an EMBL/GenBank/DDBJ whole genome shotgun (WGS) entry which is preliminary data.</text>
</comment>
<feature type="region of interest" description="Disordered" evidence="1">
    <location>
        <begin position="1"/>
        <end position="62"/>
    </location>
</feature>
<feature type="compositionally biased region" description="Pro residues" evidence="1">
    <location>
        <begin position="25"/>
        <end position="42"/>
    </location>
</feature>
<feature type="transmembrane region" description="Helical" evidence="2">
    <location>
        <begin position="142"/>
        <end position="167"/>
    </location>
</feature>
<reference evidence="4 5" key="1">
    <citation type="submission" date="2019-04" db="EMBL/GenBank/DDBJ databases">
        <title>Streptomyces sp. nov. Bv016 isolated from bark of Buahinia variegata.</title>
        <authorList>
            <person name="Kanchanasin P."/>
            <person name="Tanasupawat S."/>
            <person name="Yuki M."/>
            <person name="Kudo T."/>
        </authorList>
    </citation>
    <scope>NUCLEOTIDE SEQUENCE [LARGE SCALE GENOMIC DNA]</scope>
    <source>
        <strain evidence="4 5">JCM 4765</strain>
    </source>
</reference>
<evidence type="ECO:0000256" key="1">
    <source>
        <dbReference type="SAM" id="MobiDB-lite"/>
    </source>
</evidence>
<dbReference type="EMBL" id="SRRU01000001">
    <property type="protein sequence ID" value="TGN87891.1"/>
    <property type="molecule type" value="Genomic_DNA"/>
</dbReference>
<dbReference type="Pfam" id="PF13828">
    <property type="entry name" value="DUF4190"/>
    <property type="match status" value="1"/>
</dbReference>
<feature type="domain" description="DUF4190" evidence="3">
    <location>
        <begin position="89"/>
        <end position="154"/>
    </location>
</feature>
<protein>
    <submittedName>
        <fullName evidence="4">DUF4190 domain-containing protein</fullName>
    </submittedName>
</protein>
<organism evidence="4 5">
    <name type="scientific">Streptomyces griseoluteus</name>
    <dbReference type="NCBI Taxonomy" id="29306"/>
    <lineage>
        <taxon>Bacteria</taxon>
        <taxon>Bacillati</taxon>
        <taxon>Actinomycetota</taxon>
        <taxon>Actinomycetes</taxon>
        <taxon>Kitasatosporales</taxon>
        <taxon>Streptomycetaceae</taxon>
        <taxon>Streptomyces</taxon>
    </lineage>
</organism>
<keyword evidence="2" id="KW-0812">Transmembrane</keyword>